<protein>
    <submittedName>
        <fullName evidence="1">Uncharacterized protein</fullName>
    </submittedName>
</protein>
<accession>A0A2A6RPR2</accession>
<dbReference type="RefSeq" id="WP_097642154.1">
    <property type="nucleotide sequence ID" value="NZ_NQWI01000002.1"/>
</dbReference>
<organism evidence="1 2">
    <name type="scientific">Candidatus Viridilinea mediisalina</name>
    <dbReference type="NCBI Taxonomy" id="2024553"/>
    <lineage>
        <taxon>Bacteria</taxon>
        <taxon>Bacillati</taxon>
        <taxon>Chloroflexota</taxon>
        <taxon>Chloroflexia</taxon>
        <taxon>Chloroflexales</taxon>
        <taxon>Chloroflexineae</taxon>
        <taxon>Oscillochloridaceae</taxon>
        <taxon>Candidatus Viridilinea</taxon>
    </lineage>
</organism>
<gene>
    <name evidence="1" type="ORF">CJ255_00630</name>
</gene>
<dbReference type="EMBL" id="NQWI01000002">
    <property type="protein sequence ID" value="PDW04916.1"/>
    <property type="molecule type" value="Genomic_DNA"/>
</dbReference>
<evidence type="ECO:0000313" key="2">
    <source>
        <dbReference type="Proteomes" id="UP000220527"/>
    </source>
</evidence>
<keyword evidence="2" id="KW-1185">Reference proteome</keyword>
<sequence>MQATIEYEQALAMIRQFDRPTRARLVAQVVQELAVGPDDALRRSNEAWERLAQLREDFARMGPVSPSPAEQLELDRQHRADLLEGRISE</sequence>
<evidence type="ECO:0000313" key="1">
    <source>
        <dbReference type="EMBL" id="PDW04916.1"/>
    </source>
</evidence>
<proteinExistence type="predicted"/>
<reference evidence="2" key="1">
    <citation type="submission" date="2017-08" db="EMBL/GenBank/DDBJ databases">
        <authorList>
            <person name="Grouzdev D.S."/>
            <person name="Gaisin V.A."/>
            <person name="Rysina M.S."/>
            <person name="Gorlenko V.M."/>
        </authorList>
    </citation>
    <scope>NUCLEOTIDE SEQUENCE [LARGE SCALE GENOMIC DNA]</scope>
    <source>
        <strain evidence="2">Kir15-3F</strain>
    </source>
</reference>
<dbReference type="Proteomes" id="UP000220527">
    <property type="component" value="Unassembled WGS sequence"/>
</dbReference>
<dbReference type="OrthoDB" id="164221at2"/>
<comment type="caution">
    <text evidence="1">The sequence shown here is derived from an EMBL/GenBank/DDBJ whole genome shotgun (WGS) entry which is preliminary data.</text>
</comment>
<name>A0A2A6RPR2_9CHLR</name>
<dbReference type="AlphaFoldDB" id="A0A2A6RPR2"/>